<proteinExistence type="inferred from homology"/>
<dbReference type="InterPro" id="IPR027408">
    <property type="entry name" value="PNPase/RNase_PH_dom_sf"/>
</dbReference>
<keyword evidence="4" id="KW-0963">Cytoplasm</keyword>
<keyword evidence="11" id="KW-1185">Reference proteome</keyword>
<sequence length="234" mass="25350">MSNVIATQRKVLTREADEQTDEPQKANDQFRKMLVRAKVLDGPVGSAYIEMGNTKVMCSVNGPKEQQSGDYSHEGSLNVSIYGIDSTNVRYTIQSSLNAVVCLKKLAKAKVDVELNVLADDGGLVAACLMVAGVALISASIECFDLVLACNLLLYDSGTQTILDPTQSQLKKHTKGVNVTIGIMPALGQVVCCDVNGLVRKNVLDKALDYGFRKCLEVYPLMSEVLRSKDGNLF</sequence>
<comment type="similarity">
    <text evidence="3">Belongs to the RNase PH family.</text>
</comment>
<dbReference type="SUPFAM" id="SSF55666">
    <property type="entry name" value="Ribonuclease PH domain 2-like"/>
    <property type="match status" value="1"/>
</dbReference>
<feature type="domain" description="Exoribonuclease phosphorolytic" evidence="9">
    <location>
        <begin position="29"/>
        <end position="142"/>
    </location>
</feature>
<dbReference type="GO" id="GO:0006364">
    <property type="term" value="P:rRNA processing"/>
    <property type="evidence" value="ECO:0007669"/>
    <property type="project" value="UniProtKB-KW"/>
</dbReference>
<dbReference type="PANTHER" id="PTHR11953">
    <property type="entry name" value="EXOSOME COMPLEX COMPONENT"/>
    <property type="match status" value="1"/>
</dbReference>
<dbReference type="GO" id="GO:0000176">
    <property type="term" value="C:nuclear exosome (RNase complex)"/>
    <property type="evidence" value="ECO:0007669"/>
    <property type="project" value="TreeGrafter"/>
</dbReference>
<keyword evidence="8" id="KW-0539">Nucleus</keyword>
<dbReference type="InterPro" id="IPR001247">
    <property type="entry name" value="ExoRNase_PH_dom1"/>
</dbReference>
<dbReference type="GO" id="GO:0034475">
    <property type="term" value="P:U4 snRNA 3'-end processing"/>
    <property type="evidence" value="ECO:0007669"/>
    <property type="project" value="TreeGrafter"/>
</dbReference>
<dbReference type="Gene3D" id="3.30.230.70">
    <property type="entry name" value="GHMP Kinase, N-terminal domain"/>
    <property type="match status" value="1"/>
</dbReference>
<evidence type="ECO:0000256" key="2">
    <source>
        <dbReference type="ARBA" id="ARBA00004496"/>
    </source>
</evidence>
<gene>
    <name evidence="10" type="ORF">DdX_07842</name>
</gene>
<keyword evidence="5" id="KW-0698">rRNA processing</keyword>
<evidence type="ECO:0000313" key="10">
    <source>
        <dbReference type="EMBL" id="KAI1715524.1"/>
    </source>
</evidence>
<evidence type="ECO:0000256" key="8">
    <source>
        <dbReference type="ARBA" id="ARBA00023242"/>
    </source>
</evidence>
<comment type="caution">
    <text evidence="10">The sequence shown here is derived from an EMBL/GenBank/DDBJ whole genome shotgun (WGS) entry which is preliminary data.</text>
</comment>
<keyword evidence="6" id="KW-0271">Exosome</keyword>
<dbReference type="SUPFAM" id="SSF54211">
    <property type="entry name" value="Ribosomal protein S5 domain 2-like"/>
    <property type="match status" value="1"/>
</dbReference>
<accession>A0AAD4R7W4</accession>
<dbReference type="GO" id="GO:0000177">
    <property type="term" value="C:cytoplasmic exosome (RNase complex)"/>
    <property type="evidence" value="ECO:0007669"/>
    <property type="project" value="TreeGrafter"/>
</dbReference>
<reference evidence="10" key="1">
    <citation type="submission" date="2022-01" db="EMBL/GenBank/DDBJ databases">
        <title>Genome Sequence Resource for Two Populations of Ditylenchus destructor, the Migratory Endoparasitic Phytonematode.</title>
        <authorList>
            <person name="Zhang H."/>
            <person name="Lin R."/>
            <person name="Xie B."/>
        </authorList>
    </citation>
    <scope>NUCLEOTIDE SEQUENCE</scope>
    <source>
        <strain evidence="10">BazhouSP</strain>
    </source>
</reference>
<dbReference type="GO" id="GO:0005730">
    <property type="term" value="C:nucleolus"/>
    <property type="evidence" value="ECO:0007669"/>
    <property type="project" value="TreeGrafter"/>
</dbReference>
<dbReference type="AlphaFoldDB" id="A0AAD4R7W4"/>
<dbReference type="Proteomes" id="UP001201812">
    <property type="component" value="Unassembled WGS sequence"/>
</dbReference>
<dbReference type="InterPro" id="IPR036345">
    <property type="entry name" value="ExoRNase_PH_dom2_sf"/>
</dbReference>
<evidence type="ECO:0000256" key="3">
    <source>
        <dbReference type="ARBA" id="ARBA00006678"/>
    </source>
</evidence>
<dbReference type="InterPro" id="IPR020568">
    <property type="entry name" value="Ribosomal_Su5_D2-typ_SF"/>
</dbReference>
<evidence type="ECO:0000259" key="9">
    <source>
        <dbReference type="Pfam" id="PF01138"/>
    </source>
</evidence>
<evidence type="ECO:0000256" key="1">
    <source>
        <dbReference type="ARBA" id="ARBA00004123"/>
    </source>
</evidence>
<dbReference type="GO" id="GO:0016075">
    <property type="term" value="P:rRNA catabolic process"/>
    <property type="evidence" value="ECO:0007669"/>
    <property type="project" value="TreeGrafter"/>
</dbReference>
<dbReference type="EMBL" id="JAKKPZ010000011">
    <property type="protein sequence ID" value="KAI1715524.1"/>
    <property type="molecule type" value="Genomic_DNA"/>
</dbReference>
<dbReference type="InterPro" id="IPR050080">
    <property type="entry name" value="RNase_PH"/>
</dbReference>
<organism evidence="10 11">
    <name type="scientific">Ditylenchus destructor</name>
    <dbReference type="NCBI Taxonomy" id="166010"/>
    <lineage>
        <taxon>Eukaryota</taxon>
        <taxon>Metazoa</taxon>
        <taxon>Ecdysozoa</taxon>
        <taxon>Nematoda</taxon>
        <taxon>Chromadorea</taxon>
        <taxon>Rhabditida</taxon>
        <taxon>Tylenchina</taxon>
        <taxon>Tylenchomorpha</taxon>
        <taxon>Sphaerularioidea</taxon>
        <taxon>Anguinidae</taxon>
        <taxon>Anguininae</taxon>
        <taxon>Ditylenchus</taxon>
    </lineage>
</organism>
<dbReference type="GO" id="GO:0003723">
    <property type="term" value="F:RNA binding"/>
    <property type="evidence" value="ECO:0007669"/>
    <property type="project" value="UniProtKB-KW"/>
</dbReference>
<evidence type="ECO:0000313" key="11">
    <source>
        <dbReference type="Proteomes" id="UP001201812"/>
    </source>
</evidence>
<evidence type="ECO:0000256" key="4">
    <source>
        <dbReference type="ARBA" id="ARBA00022490"/>
    </source>
</evidence>
<dbReference type="GO" id="GO:0071028">
    <property type="term" value="P:nuclear mRNA surveillance"/>
    <property type="evidence" value="ECO:0007669"/>
    <property type="project" value="TreeGrafter"/>
</dbReference>
<evidence type="ECO:0000256" key="5">
    <source>
        <dbReference type="ARBA" id="ARBA00022552"/>
    </source>
</evidence>
<name>A0AAD4R7W4_9BILA</name>
<keyword evidence="7" id="KW-0694">RNA-binding</keyword>
<comment type="subcellular location">
    <subcellularLocation>
        <location evidence="2">Cytoplasm</location>
    </subcellularLocation>
    <subcellularLocation>
        <location evidence="1">Nucleus</location>
    </subcellularLocation>
</comment>
<dbReference type="GO" id="GO:0071051">
    <property type="term" value="P:poly(A)-dependent snoRNA 3'-end processing"/>
    <property type="evidence" value="ECO:0007669"/>
    <property type="project" value="TreeGrafter"/>
</dbReference>
<evidence type="ECO:0000256" key="7">
    <source>
        <dbReference type="ARBA" id="ARBA00022884"/>
    </source>
</evidence>
<dbReference type="PANTHER" id="PTHR11953:SF2">
    <property type="entry name" value="EXOSOME COMPLEX COMPONENT MTR3"/>
    <property type="match status" value="1"/>
</dbReference>
<protein>
    <submittedName>
        <fullName evidence="10">3' exoribonuclease family, domain 1 domain-containing protein</fullName>
    </submittedName>
</protein>
<dbReference type="Pfam" id="PF01138">
    <property type="entry name" value="RNase_PH"/>
    <property type="match status" value="1"/>
</dbReference>
<evidence type="ECO:0000256" key="6">
    <source>
        <dbReference type="ARBA" id="ARBA00022835"/>
    </source>
</evidence>